<dbReference type="HOGENOM" id="CLU_2857881_0_0_9"/>
<evidence type="ECO:0000313" key="2">
    <source>
        <dbReference type="EMBL" id="ERI06150.1"/>
    </source>
</evidence>
<feature type="transmembrane region" description="Helical" evidence="1">
    <location>
        <begin position="45"/>
        <end position="63"/>
    </location>
</feature>
<gene>
    <name evidence="2" type="ORF">HMPREF0083_05391</name>
</gene>
<name>U1WTZ5_ANEAE</name>
<evidence type="ECO:0000256" key="1">
    <source>
        <dbReference type="SAM" id="Phobius"/>
    </source>
</evidence>
<keyword evidence="1" id="KW-0472">Membrane</keyword>
<dbReference type="Proteomes" id="UP000016511">
    <property type="component" value="Unassembled WGS sequence"/>
</dbReference>
<dbReference type="AlphaFoldDB" id="U1WTZ5"/>
<organism evidence="2 3">
    <name type="scientific">Aneurinibacillus aneurinilyticus ATCC 12856</name>
    <dbReference type="NCBI Taxonomy" id="649747"/>
    <lineage>
        <taxon>Bacteria</taxon>
        <taxon>Bacillati</taxon>
        <taxon>Bacillota</taxon>
        <taxon>Bacilli</taxon>
        <taxon>Bacillales</taxon>
        <taxon>Paenibacillaceae</taxon>
        <taxon>Aneurinibacillus group</taxon>
        <taxon>Aneurinibacillus</taxon>
    </lineage>
</organism>
<keyword evidence="1" id="KW-1133">Transmembrane helix</keyword>
<evidence type="ECO:0000313" key="3">
    <source>
        <dbReference type="Proteomes" id="UP000016511"/>
    </source>
</evidence>
<proteinExistence type="predicted"/>
<accession>U1WTZ5</accession>
<dbReference type="STRING" id="649747.HMPREF0083_05391"/>
<dbReference type="EMBL" id="AWSJ01000333">
    <property type="protein sequence ID" value="ERI06150.1"/>
    <property type="molecule type" value="Genomic_DNA"/>
</dbReference>
<feature type="transmembrane region" description="Helical" evidence="1">
    <location>
        <begin position="21"/>
        <end position="39"/>
    </location>
</feature>
<protein>
    <submittedName>
        <fullName evidence="2">Uncharacterized protein</fullName>
    </submittedName>
</protein>
<keyword evidence="3" id="KW-1185">Reference proteome</keyword>
<reference evidence="2 3" key="1">
    <citation type="submission" date="2013-08" db="EMBL/GenBank/DDBJ databases">
        <authorList>
            <person name="Weinstock G."/>
            <person name="Sodergren E."/>
            <person name="Wylie T."/>
            <person name="Fulton L."/>
            <person name="Fulton R."/>
            <person name="Fronick C."/>
            <person name="O'Laughlin M."/>
            <person name="Godfrey J."/>
            <person name="Miner T."/>
            <person name="Herter B."/>
            <person name="Appelbaum E."/>
            <person name="Cordes M."/>
            <person name="Lek S."/>
            <person name="Wollam A."/>
            <person name="Pepin K.H."/>
            <person name="Palsikar V.B."/>
            <person name="Mitreva M."/>
            <person name="Wilson R.K."/>
        </authorList>
    </citation>
    <scope>NUCLEOTIDE SEQUENCE [LARGE SCALE GENOMIC DNA]</scope>
    <source>
        <strain evidence="2 3">ATCC 12856</strain>
    </source>
</reference>
<sequence>MNANPRNTIVQKNPIKLIGPQITFTTPFFFFLLFPFHNMNSKTTLVFNSYRFLYLYTLIIGIFT</sequence>
<keyword evidence="1" id="KW-0812">Transmembrane</keyword>
<comment type="caution">
    <text evidence="2">The sequence shown here is derived from an EMBL/GenBank/DDBJ whole genome shotgun (WGS) entry which is preliminary data.</text>
</comment>